<comment type="caution">
    <text evidence="2">The sequence shown here is derived from an EMBL/GenBank/DDBJ whole genome shotgun (WGS) entry which is preliminary data.</text>
</comment>
<dbReference type="Proteomes" id="UP000269945">
    <property type="component" value="Unassembled WGS sequence"/>
</dbReference>
<feature type="compositionally biased region" description="Polar residues" evidence="1">
    <location>
        <begin position="1"/>
        <end position="29"/>
    </location>
</feature>
<accession>A0A9X9LW67</accession>
<evidence type="ECO:0000313" key="3">
    <source>
        <dbReference type="Proteomes" id="UP000269945"/>
    </source>
</evidence>
<dbReference type="EMBL" id="CYRY02023379">
    <property type="protein sequence ID" value="VCW97858.1"/>
    <property type="molecule type" value="Genomic_DNA"/>
</dbReference>
<organism evidence="2 3">
    <name type="scientific">Gulo gulo</name>
    <name type="common">Wolverine</name>
    <name type="synonym">Gluton</name>
    <dbReference type="NCBI Taxonomy" id="48420"/>
    <lineage>
        <taxon>Eukaryota</taxon>
        <taxon>Metazoa</taxon>
        <taxon>Chordata</taxon>
        <taxon>Craniata</taxon>
        <taxon>Vertebrata</taxon>
        <taxon>Euteleostomi</taxon>
        <taxon>Mammalia</taxon>
        <taxon>Eutheria</taxon>
        <taxon>Laurasiatheria</taxon>
        <taxon>Carnivora</taxon>
        <taxon>Caniformia</taxon>
        <taxon>Musteloidea</taxon>
        <taxon>Mustelidae</taxon>
        <taxon>Guloninae</taxon>
        <taxon>Gulo</taxon>
    </lineage>
</organism>
<proteinExistence type="predicted"/>
<dbReference type="AlphaFoldDB" id="A0A9X9LW67"/>
<name>A0A9X9LW67_GULGU</name>
<gene>
    <name evidence="2" type="ORF">BN2614_LOCUS4</name>
</gene>
<feature type="region of interest" description="Disordered" evidence="1">
    <location>
        <begin position="87"/>
        <end position="111"/>
    </location>
</feature>
<evidence type="ECO:0000256" key="1">
    <source>
        <dbReference type="SAM" id="MobiDB-lite"/>
    </source>
</evidence>
<sequence>MVQMTKVASAQLTAQPARTSLQPTRQAAATESEAVGPWVTSPMFSLPVVTVMTKDTIYPVPMMSLAREAHQFTSLKQAHDSQLIHFSGESGWHQGDLPLRGECQGGDQTPG</sequence>
<reference evidence="2 3" key="1">
    <citation type="submission" date="2018-10" db="EMBL/GenBank/DDBJ databases">
        <authorList>
            <person name="Ekblom R."/>
            <person name="Jareborg N."/>
        </authorList>
    </citation>
    <scope>NUCLEOTIDE SEQUENCE [LARGE SCALE GENOMIC DNA]</scope>
    <source>
        <tissue evidence="2">Muscle</tissue>
    </source>
</reference>
<evidence type="ECO:0000313" key="2">
    <source>
        <dbReference type="EMBL" id="VCW97858.1"/>
    </source>
</evidence>
<protein>
    <submittedName>
        <fullName evidence="2">Uncharacterized protein</fullName>
    </submittedName>
</protein>
<keyword evidence="3" id="KW-1185">Reference proteome</keyword>
<feature type="region of interest" description="Disordered" evidence="1">
    <location>
        <begin position="1"/>
        <end position="34"/>
    </location>
</feature>